<sequence>MHFLITGGGTREYIDPVRFISNASSGRMGYALTRAAQKASHKVTLISASDLQPPVGVEFVGVDSAAEMFKAVKKHFSRCDCLIMAAAVADYTPVRSVKTKIKKEDKFLTIKLKPTTDILKWAGKHKKLRRQKTKGKGPTAEDSPQDAFRRRQRAEGRGGKLLLVLLWKIKLSEPVRKRN</sequence>
<dbReference type="EMBL" id="BARW01003198">
    <property type="protein sequence ID" value="GAI64486.1"/>
    <property type="molecule type" value="Genomic_DNA"/>
</dbReference>
<feature type="compositionally biased region" description="Basic residues" evidence="1">
    <location>
        <begin position="125"/>
        <end position="135"/>
    </location>
</feature>
<gene>
    <name evidence="3" type="ORF">S12H4_08314</name>
</gene>
<reference evidence="3" key="1">
    <citation type="journal article" date="2014" name="Front. Microbiol.">
        <title>High frequency of phylogenetically diverse reductive dehalogenase-homologous genes in deep subseafloor sedimentary metagenomes.</title>
        <authorList>
            <person name="Kawai M."/>
            <person name="Futagami T."/>
            <person name="Toyoda A."/>
            <person name="Takaki Y."/>
            <person name="Nishi S."/>
            <person name="Hori S."/>
            <person name="Arai W."/>
            <person name="Tsubouchi T."/>
            <person name="Morono Y."/>
            <person name="Uchiyama I."/>
            <person name="Ito T."/>
            <person name="Fujiyama A."/>
            <person name="Inagaki F."/>
            <person name="Takami H."/>
        </authorList>
    </citation>
    <scope>NUCLEOTIDE SEQUENCE</scope>
    <source>
        <strain evidence="3">Expedition CK06-06</strain>
    </source>
</reference>
<dbReference type="InterPro" id="IPR035929">
    <property type="entry name" value="CoaB-like_sf"/>
</dbReference>
<evidence type="ECO:0000313" key="3">
    <source>
        <dbReference type="EMBL" id="GAI64486.1"/>
    </source>
</evidence>
<proteinExistence type="predicted"/>
<dbReference type="SUPFAM" id="SSF102645">
    <property type="entry name" value="CoaB-like"/>
    <property type="match status" value="1"/>
</dbReference>
<organism evidence="3">
    <name type="scientific">marine sediment metagenome</name>
    <dbReference type="NCBI Taxonomy" id="412755"/>
    <lineage>
        <taxon>unclassified sequences</taxon>
        <taxon>metagenomes</taxon>
        <taxon>ecological metagenomes</taxon>
    </lineage>
</organism>
<feature type="domain" description="DNA/pantothenate metabolism flavoprotein C-terminal" evidence="2">
    <location>
        <begin position="2"/>
        <end position="128"/>
    </location>
</feature>
<dbReference type="Gene3D" id="3.40.50.10300">
    <property type="entry name" value="CoaB-like"/>
    <property type="match status" value="1"/>
</dbReference>
<protein>
    <recommendedName>
        <fullName evidence="2">DNA/pantothenate metabolism flavoprotein C-terminal domain-containing protein</fullName>
    </recommendedName>
</protein>
<comment type="caution">
    <text evidence="3">The sequence shown here is derived from an EMBL/GenBank/DDBJ whole genome shotgun (WGS) entry which is preliminary data.</text>
</comment>
<evidence type="ECO:0000259" key="2">
    <source>
        <dbReference type="Pfam" id="PF04127"/>
    </source>
</evidence>
<dbReference type="GO" id="GO:0015937">
    <property type="term" value="P:coenzyme A biosynthetic process"/>
    <property type="evidence" value="ECO:0007669"/>
    <property type="project" value="UniProtKB-ARBA"/>
</dbReference>
<evidence type="ECO:0000256" key="1">
    <source>
        <dbReference type="SAM" id="MobiDB-lite"/>
    </source>
</evidence>
<accession>X1RBW9</accession>
<dbReference type="GO" id="GO:0003824">
    <property type="term" value="F:catalytic activity"/>
    <property type="evidence" value="ECO:0007669"/>
    <property type="project" value="UniProtKB-ARBA"/>
</dbReference>
<feature type="region of interest" description="Disordered" evidence="1">
    <location>
        <begin position="125"/>
        <end position="154"/>
    </location>
</feature>
<name>X1RBW9_9ZZZZ</name>
<dbReference type="Pfam" id="PF04127">
    <property type="entry name" value="DFP"/>
    <property type="match status" value="1"/>
</dbReference>
<dbReference type="AlphaFoldDB" id="X1RBW9"/>
<dbReference type="InterPro" id="IPR007085">
    <property type="entry name" value="DNA/pantothenate-metab_flavo_C"/>
</dbReference>